<reference evidence="1 2" key="1">
    <citation type="submission" date="2020-09" db="EMBL/GenBank/DDBJ databases">
        <title>Brevundimonas sp. LVF1 isolated from an oligotrophic pond in Goettingen, Germany.</title>
        <authorList>
            <person name="Friedrich I."/>
            <person name="Klassen A."/>
            <person name="Neubauer H."/>
            <person name="Schneider D."/>
            <person name="Hertel R."/>
            <person name="Daniel R."/>
        </authorList>
    </citation>
    <scope>NUCLEOTIDE SEQUENCE [LARGE SCALE GENOMIC DNA]</scope>
    <source>
        <strain evidence="1 2">LVF1</strain>
    </source>
</reference>
<organism evidence="1 2">
    <name type="scientific">Brevundimonas pondensis</name>
    <dbReference type="NCBI Taxonomy" id="2774189"/>
    <lineage>
        <taxon>Bacteria</taxon>
        <taxon>Pseudomonadati</taxon>
        <taxon>Pseudomonadota</taxon>
        <taxon>Alphaproteobacteria</taxon>
        <taxon>Caulobacterales</taxon>
        <taxon>Caulobacteraceae</taxon>
        <taxon>Brevundimonas</taxon>
    </lineage>
</organism>
<accession>A0ABX7SLR4</accession>
<name>A0ABX7SLR4_9CAUL</name>
<proteinExistence type="predicted"/>
<gene>
    <name evidence="1" type="ORF">IFE19_01370</name>
</gene>
<protein>
    <submittedName>
        <fullName evidence="1">Uncharacterized protein</fullName>
    </submittedName>
</protein>
<dbReference type="EMBL" id="CP062006">
    <property type="protein sequence ID" value="QTC88086.1"/>
    <property type="molecule type" value="Genomic_DNA"/>
</dbReference>
<dbReference type="Proteomes" id="UP000663942">
    <property type="component" value="Chromosome"/>
</dbReference>
<evidence type="ECO:0000313" key="1">
    <source>
        <dbReference type="EMBL" id="QTC88086.1"/>
    </source>
</evidence>
<evidence type="ECO:0000313" key="2">
    <source>
        <dbReference type="Proteomes" id="UP000663942"/>
    </source>
</evidence>
<keyword evidence="2" id="KW-1185">Reference proteome</keyword>
<dbReference type="RefSeq" id="WP_207825045.1">
    <property type="nucleotide sequence ID" value="NZ_CP062006.1"/>
</dbReference>
<sequence length="76" mass="8600">MKRLPDMFGFRKARAALRLHEANRAFIKARADRLRAEIRRDTRAMHATGTALRKARTEQVAAELAYAAVTSKPLHA</sequence>